<feature type="transmembrane region" description="Helical" evidence="1">
    <location>
        <begin position="148"/>
        <end position="166"/>
    </location>
</feature>
<feature type="transmembrane region" description="Helical" evidence="1">
    <location>
        <begin position="115"/>
        <end position="141"/>
    </location>
</feature>
<comment type="caution">
    <text evidence="2">The sequence shown here is derived from an EMBL/GenBank/DDBJ whole genome shotgun (WGS) entry which is preliminary data.</text>
</comment>
<reference evidence="2 3" key="1">
    <citation type="submission" date="2015-07" db="EMBL/GenBank/DDBJ databases">
        <title>High-quality genome of monoxenous trypanosomatid Leptomonas pyrrhocoris.</title>
        <authorList>
            <person name="Flegontov P."/>
            <person name="Butenko A."/>
            <person name="Firsov S."/>
            <person name="Vlcek C."/>
            <person name="Logacheva M.D."/>
            <person name="Field M."/>
            <person name="Filatov D."/>
            <person name="Flegontova O."/>
            <person name="Gerasimov E."/>
            <person name="Jackson A.P."/>
            <person name="Kelly S."/>
            <person name="Opperdoes F."/>
            <person name="O'Reilly A."/>
            <person name="Votypka J."/>
            <person name="Yurchenko V."/>
            <person name="Lukes J."/>
        </authorList>
    </citation>
    <scope>NUCLEOTIDE SEQUENCE [LARGE SCALE GENOMIC DNA]</scope>
    <source>
        <strain evidence="2">H10</strain>
    </source>
</reference>
<dbReference type="GeneID" id="26908931"/>
<keyword evidence="1" id="KW-0472">Membrane</keyword>
<dbReference type="EMBL" id="LGTL01000025">
    <property type="protein sequence ID" value="KPA75364.1"/>
    <property type="molecule type" value="Genomic_DNA"/>
</dbReference>
<protein>
    <recommendedName>
        <fullName evidence="4">Transmembrane protein</fullName>
    </recommendedName>
</protein>
<evidence type="ECO:0000256" key="1">
    <source>
        <dbReference type="SAM" id="Phobius"/>
    </source>
</evidence>
<name>A0A0M9FSX0_LEPPY</name>
<proteinExistence type="predicted"/>
<evidence type="ECO:0000313" key="2">
    <source>
        <dbReference type="EMBL" id="KPA75363.1"/>
    </source>
</evidence>
<evidence type="ECO:0008006" key="4">
    <source>
        <dbReference type="Google" id="ProtNLM"/>
    </source>
</evidence>
<keyword evidence="3" id="KW-1185">Reference proteome</keyword>
<keyword evidence="1" id="KW-0812">Transmembrane</keyword>
<dbReference type="RefSeq" id="XP_015653803.1">
    <property type="nucleotide sequence ID" value="XM_015807721.1"/>
</dbReference>
<dbReference type="AlphaFoldDB" id="A0A0M9FSX0"/>
<feature type="transmembrane region" description="Helical" evidence="1">
    <location>
        <begin position="193"/>
        <end position="212"/>
    </location>
</feature>
<dbReference type="Proteomes" id="UP000037923">
    <property type="component" value="Unassembled WGS sequence"/>
</dbReference>
<dbReference type="RefSeq" id="XP_015653802.1">
    <property type="nucleotide sequence ID" value="XM_015807720.1"/>
</dbReference>
<dbReference type="VEuPathDB" id="TriTrypDB:LpyrH10_25_1450"/>
<accession>A0A0M9FSX0</accession>
<evidence type="ECO:0000313" key="3">
    <source>
        <dbReference type="Proteomes" id="UP000037923"/>
    </source>
</evidence>
<gene>
    <name evidence="2" type="ORF">ABB37_08647</name>
</gene>
<keyword evidence="1" id="KW-1133">Transmembrane helix</keyword>
<dbReference type="EMBL" id="LGTL01000025">
    <property type="protein sequence ID" value="KPA75363.1"/>
    <property type="molecule type" value="Genomic_DNA"/>
</dbReference>
<organism evidence="2 3">
    <name type="scientific">Leptomonas pyrrhocoris</name>
    <name type="common">Firebug parasite</name>
    <dbReference type="NCBI Taxonomy" id="157538"/>
    <lineage>
        <taxon>Eukaryota</taxon>
        <taxon>Discoba</taxon>
        <taxon>Euglenozoa</taxon>
        <taxon>Kinetoplastea</taxon>
        <taxon>Metakinetoplastina</taxon>
        <taxon>Trypanosomatida</taxon>
        <taxon>Trypanosomatidae</taxon>
        <taxon>Leishmaniinae</taxon>
        <taxon>Leptomonas</taxon>
    </lineage>
</organism>
<sequence>MRRRLSWSKRRSRALCLTRWTRRPVEHTARRLIVLRRATDALNSASYIYLYVYHFSLVRGFNGLLSPFCSFFLSFSIRNRQMLLSYYYYYCYLGFLLLCFALTQPTPTALDLLLWSSPVCVCGLPLFLSLYISVFFSLFFLLKYSTHFVFVAVTVAVACGSFFSFLPSPLLPPPSAITIPTTLRRVFSRDVDGRRLCGCFGSVFFFFLWQYVKP</sequence>
<feature type="transmembrane region" description="Helical" evidence="1">
    <location>
        <begin position="86"/>
        <end position="103"/>
    </location>
</feature>